<dbReference type="AlphaFoldDB" id="A0ABD2ZYS3"/>
<organism evidence="2 3">
    <name type="scientific">Cinchona calisaya</name>
    <dbReference type="NCBI Taxonomy" id="153742"/>
    <lineage>
        <taxon>Eukaryota</taxon>
        <taxon>Viridiplantae</taxon>
        <taxon>Streptophyta</taxon>
        <taxon>Embryophyta</taxon>
        <taxon>Tracheophyta</taxon>
        <taxon>Spermatophyta</taxon>
        <taxon>Magnoliopsida</taxon>
        <taxon>eudicotyledons</taxon>
        <taxon>Gunneridae</taxon>
        <taxon>Pentapetalae</taxon>
        <taxon>asterids</taxon>
        <taxon>lamiids</taxon>
        <taxon>Gentianales</taxon>
        <taxon>Rubiaceae</taxon>
        <taxon>Cinchonoideae</taxon>
        <taxon>Cinchoneae</taxon>
        <taxon>Cinchona</taxon>
    </lineage>
</organism>
<evidence type="ECO:0000313" key="2">
    <source>
        <dbReference type="EMBL" id="KAL3523307.1"/>
    </source>
</evidence>
<gene>
    <name evidence="2" type="ORF">ACH5RR_016141</name>
</gene>
<evidence type="ECO:0000256" key="1">
    <source>
        <dbReference type="SAM" id="SignalP"/>
    </source>
</evidence>
<sequence length="231" mass="24464">MLVGLLEASSFHLTAATLSASNDNNKDVLATTSVSYLPNLKAIPQQKVKDHMAPMDSAQTVRDDAAVFVSLRKHVAAAENSTINIVAAHEVTVDAAVIESKNQGFTAVSVEESDTAIARADGKDISTANLIHDVGSNSISLAEHTIAAANAQEFCLAEVTRKKVAATAITNASFNVKFAIADGDSTIALRQRSIEWTPSVGMAVTIENNQAYLASSQCNESLCFEIKVNDE</sequence>
<dbReference type="Proteomes" id="UP001630127">
    <property type="component" value="Unassembled WGS sequence"/>
</dbReference>
<dbReference type="EMBL" id="JBJUIK010000007">
    <property type="protein sequence ID" value="KAL3523307.1"/>
    <property type="molecule type" value="Genomic_DNA"/>
</dbReference>
<accession>A0ABD2ZYS3</accession>
<feature type="signal peptide" evidence="1">
    <location>
        <begin position="1"/>
        <end position="16"/>
    </location>
</feature>
<keyword evidence="1" id="KW-0732">Signal</keyword>
<feature type="chain" id="PRO_5044849313" evidence="1">
    <location>
        <begin position="17"/>
        <end position="231"/>
    </location>
</feature>
<reference evidence="2 3" key="1">
    <citation type="submission" date="2024-11" db="EMBL/GenBank/DDBJ databases">
        <title>A near-complete genome assembly of Cinchona calisaya.</title>
        <authorList>
            <person name="Lian D.C."/>
            <person name="Zhao X.W."/>
            <person name="Wei L."/>
        </authorList>
    </citation>
    <scope>NUCLEOTIDE SEQUENCE [LARGE SCALE GENOMIC DNA]</scope>
    <source>
        <tissue evidence="2">Nenye</tissue>
    </source>
</reference>
<comment type="caution">
    <text evidence="2">The sequence shown here is derived from an EMBL/GenBank/DDBJ whole genome shotgun (WGS) entry which is preliminary data.</text>
</comment>
<protein>
    <submittedName>
        <fullName evidence="2">Uncharacterized protein</fullName>
    </submittedName>
</protein>
<proteinExistence type="predicted"/>
<name>A0ABD2ZYS3_9GENT</name>
<evidence type="ECO:0000313" key="3">
    <source>
        <dbReference type="Proteomes" id="UP001630127"/>
    </source>
</evidence>
<keyword evidence="3" id="KW-1185">Reference proteome</keyword>